<dbReference type="OrthoDB" id="47172at2759"/>
<dbReference type="Gene3D" id="2.60.120.650">
    <property type="entry name" value="Cupin"/>
    <property type="match status" value="1"/>
</dbReference>
<dbReference type="Pfam" id="PF13621">
    <property type="entry name" value="Cupin_8"/>
    <property type="match status" value="1"/>
</dbReference>
<sequence>MSDVLDLCRKFELFLPNVELSLSEVIELDGCTKSLLNHFIKNPNTLNQRTLIKIQAIIDYMHEKINIGNWKDVKLYLRKTITISSYLKLLIYWKDPNNPMDDLLRESYKIIDFGLVFGCPIENELQLLQKCAGLLNPYSSDYVSEISTNTIKLKHNEVNVEPNKCNTVPVDVMDCPSMETFYTNHILKEKPVVLINCMNNWPALTKWNDQNYFLKMAGLRTVAVELGSKYTDSDWTQKLMTVEEFINDHIYQSNGPKGYLAQYQLFDQIPELKADIIEPEYCCFAETENPIDVMAWYGPKGTVSPLHHDPKKNLLSQVVGDKQIYLFPPSDSKYLYPHDHELLNNTAKVDPREPNYEIYPEYRHAKAYYCKLKPGQMLFIPPKWWHFVESLSISFSVSFWWD</sequence>
<evidence type="ECO:0000256" key="2">
    <source>
        <dbReference type="ARBA" id="ARBA00004123"/>
    </source>
</evidence>
<dbReference type="GeneID" id="114239629"/>
<keyword evidence="4" id="KW-0560">Oxidoreductase</keyword>
<comment type="subcellular location">
    <subcellularLocation>
        <location evidence="2">Nucleus</location>
    </subcellularLocation>
</comment>
<dbReference type="CTD" id="38097"/>
<evidence type="ECO:0000256" key="1">
    <source>
        <dbReference type="ARBA" id="ARBA00001954"/>
    </source>
</evidence>
<organism evidence="8 9">
    <name type="scientific">Bombyx mandarina</name>
    <name type="common">Wild silk moth</name>
    <name type="synonym">Wild silkworm</name>
    <dbReference type="NCBI Taxonomy" id="7092"/>
    <lineage>
        <taxon>Eukaryota</taxon>
        <taxon>Metazoa</taxon>
        <taxon>Ecdysozoa</taxon>
        <taxon>Arthropoda</taxon>
        <taxon>Hexapoda</taxon>
        <taxon>Insecta</taxon>
        <taxon>Pterygota</taxon>
        <taxon>Neoptera</taxon>
        <taxon>Endopterygota</taxon>
        <taxon>Lepidoptera</taxon>
        <taxon>Glossata</taxon>
        <taxon>Ditrysia</taxon>
        <taxon>Bombycoidea</taxon>
        <taxon>Bombycidae</taxon>
        <taxon>Bombycinae</taxon>
        <taxon>Bombyx</taxon>
    </lineage>
</organism>
<feature type="domain" description="JmjC" evidence="7">
    <location>
        <begin position="258"/>
        <end position="402"/>
    </location>
</feature>
<dbReference type="AlphaFoldDB" id="A0A6J2J8I1"/>
<evidence type="ECO:0000256" key="4">
    <source>
        <dbReference type="ARBA" id="ARBA00023002"/>
    </source>
</evidence>
<dbReference type="KEGG" id="bman:114239629"/>
<keyword evidence="3" id="KW-0479">Metal-binding</keyword>
<dbReference type="SUPFAM" id="SSF51197">
    <property type="entry name" value="Clavaminate synthase-like"/>
    <property type="match status" value="1"/>
</dbReference>
<keyword evidence="8" id="KW-1185">Reference proteome</keyword>
<keyword evidence="6" id="KW-0539">Nucleus</keyword>
<dbReference type="PANTHER" id="PTHR12461">
    <property type="entry name" value="HYPOXIA-INDUCIBLE FACTOR 1 ALPHA INHIBITOR-RELATED"/>
    <property type="match status" value="1"/>
</dbReference>
<dbReference type="Proteomes" id="UP000504629">
    <property type="component" value="Unplaced"/>
</dbReference>
<proteinExistence type="predicted"/>
<evidence type="ECO:0000259" key="7">
    <source>
        <dbReference type="PROSITE" id="PS51184"/>
    </source>
</evidence>
<dbReference type="PROSITE" id="PS51184">
    <property type="entry name" value="JMJC"/>
    <property type="match status" value="1"/>
</dbReference>
<dbReference type="GO" id="GO:0046872">
    <property type="term" value="F:metal ion binding"/>
    <property type="evidence" value="ECO:0007669"/>
    <property type="project" value="UniProtKB-KW"/>
</dbReference>
<dbReference type="PANTHER" id="PTHR12461:SF106">
    <property type="entry name" value="BIFUNCTIONAL PEPTIDASE AND ARGINYL-HYDROXYLASE JMJD5"/>
    <property type="match status" value="1"/>
</dbReference>
<accession>A0A6J2J8I1</accession>
<evidence type="ECO:0000313" key="9">
    <source>
        <dbReference type="RefSeq" id="XP_028025725.1"/>
    </source>
</evidence>
<dbReference type="InterPro" id="IPR003347">
    <property type="entry name" value="JmjC_dom"/>
</dbReference>
<dbReference type="GO" id="GO:0051864">
    <property type="term" value="F:histone H3K36 demethylase activity"/>
    <property type="evidence" value="ECO:0007669"/>
    <property type="project" value="TreeGrafter"/>
</dbReference>
<name>A0A6J2J8I1_BOMMA</name>
<gene>
    <name evidence="9" type="primary">LOC114239629</name>
</gene>
<evidence type="ECO:0000256" key="6">
    <source>
        <dbReference type="ARBA" id="ARBA00023242"/>
    </source>
</evidence>
<keyword evidence="5" id="KW-0408">Iron</keyword>
<dbReference type="InterPro" id="IPR041667">
    <property type="entry name" value="Cupin_8"/>
</dbReference>
<evidence type="ECO:0000256" key="5">
    <source>
        <dbReference type="ARBA" id="ARBA00023004"/>
    </source>
</evidence>
<protein>
    <submittedName>
        <fullName evidence="9">Bifunctional peptidase and arginyl-hydroxylase JMJD5</fullName>
    </submittedName>
</protein>
<dbReference type="GO" id="GO:0005634">
    <property type="term" value="C:nucleus"/>
    <property type="evidence" value="ECO:0007669"/>
    <property type="project" value="UniProtKB-SubCell"/>
</dbReference>
<reference evidence="9" key="1">
    <citation type="submission" date="2025-08" db="UniProtKB">
        <authorList>
            <consortium name="RefSeq"/>
        </authorList>
    </citation>
    <scope>IDENTIFICATION</scope>
    <source>
        <tissue evidence="9">Silk gland</tissue>
    </source>
</reference>
<dbReference type="SMART" id="SM00558">
    <property type="entry name" value="JmjC"/>
    <property type="match status" value="1"/>
</dbReference>
<comment type="cofactor">
    <cofactor evidence="1">
        <name>Fe(2+)</name>
        <dbReference type="ChEBI" id="CHEBI:29033"/>
    </cofactor>
</comment>
<dbReference type="RefSeq" id="XP_028025725.1">
    <property type="nucleotide sequence ID" value="XM_028169924.1"/>
</dbReference>
<evidence type="ECO:0000256" key="3">
    <source>
        <dbReference type="ARBA" id="ARBA00022723"/>
    </source>
</evidence>
<evidence type="ECO:0000313" key="8">
    <source>
        <dbReference type="Proteomes" id="UP000504629"/>
    </source>
</evidence>